<organism evidence="7 8">
    <name type="scientific">Rhizobium glycinendophyticum</name>
    <dbReference type="NCBI Taxonomy" id="2589807"/>
    <lineage>
        <taxon>Bacteria</taxon>
        <taxon>Pseudomonadati</taxon>
        <taxon>Pseudomonadota</taxon>
        <taxon>Alphaproteobacteria</taxon>
        <taxon>Hyphomicrobiales</taxon>
        <taxon>Rhizobiaceae</taxon>
        <taxon>Rhizobium/Agrobacterium group</taxon>
        <taxon>Rhizobium</taxon>
    </lineage>
</organism>
<protein>
    <submittedName>
        <fullName evidence="7">Cytochrome c oxidase assembly protein</fullName>
    </submittedName>
</protein>
<dbReference type="EMBL" id="VFYP01000005">
    <property type="protein sequence ID" value="TPP05449.1"/>
    <property type="molecule type" value="Genomic_DNA"/>
</dbReference>
<evidence type="ECO:0000256" key="4">
    <source>
        <dbReference type="ARBA" id="ARBA00022989"/>
    </source>
</evidence>
<evidence type="ECO:0000256" key="2">
    <source>
        <dbReference type="ARBA" id="ARBA00022475"/>
    </source>
</evidence>
<evidence type="ECO:0000256" key="6">
    <source>
        <dbReference type="SAM" id="Phobius"/>
    </source>
</evidence>
<feature type="transmembrane region" description="Helical" evidence="6">
    <location>
        <begin position="164"/>
        <end position="186"/>
    </location>
</feature>
<gene>
    <name evidence="7" type="ORF">FJQ55_20780</name>
</gene>
<dbReference type="Proteomes" id="UP000316429">
    <property type="component" value="Unassembled WGS sequence"/>
</dbReference>
<name>A0A504TTH9_9HYPH</name>
<comment type="caution">
    <text evidence="7">The sequence shown here is derived from an EMBL/GenBank/DDBJ whole genome shotgun (WGS) entry which is preliminary data.</text>
</comment>
<feature type="transmembrane region" description="Helical" evidence="6">
    <location>
        <begin position="50"/>
        <end position="71"/>
    </location>
</feature>
<dbReference type="GO" id="GO:0005886">
    <property type="term" value="C:plasma membrane"/>
    <property type="evidence" value="ECO:0007669"/>
    <property type="project" value="UniProtKB-SubCell"/>
</dbReference>
<keyword evidence="8" id="KW-1185">Reference proteome</keyword>
<evidence type="ECO:0000256" key="5">
    <source>
        <dbReference type="ARBA" id="ARBA00023136"/>
    </source>
</evidence>
<accession>A0A504TTH9</accession>
<evidence type="ECO:0000256" key="3">
    <source>
        <dbReference type="ARBA" id="ARBA00022692"/>
    </source>
</evidence>
<feature type="transmembrane region" description="Helical" evidence="6">
    <location>
        <begin position="103"/>
        <end position="123"/>
    </location>
</feature>
<keyword evidence="5 6" id="KW-0472">Membrane</keyword>
<dbReference type="InterPro" id="IPR019108">
    <property type="entry name" value="Caa3_assmbl_CtaG-rel"/>
</dbReference>
<evidence type="ECO:0000313" key="7">
    <source>
        <dbReference type="EMBL" id="TPP05449.1"/>
    </source>
</evidence>
<keyword evidence="4 6" id="KW-1133">Transmembrane helix</keyword>
<feature type="transmembrane region" description="Helical" evidence="6">
    <location>
        <begin position="214"/>
        <end position="233"/>
    </location>
</feature>
<reference evidence="7 8" key="1">
    <citation type="submission" date="2019-06" db="EMBL/GenBank/DDBJ databases">
        <title>Rhizobium sp. CL12 isolated from roots of soybean.</title>
        <authorList>
            <person name="Wang C."/>
        </authorList>
    </citation>
    <scope>NUCLEOTIDE SEQUENCE [LARGE SCALE GENOMIC DNA]</scope>
    <source>
        <strain evidence="7 8">CL12</strain>
    </source>
</reference>
<keyword evidence="3 6" id="KW-0812">Transmembrane</keyword>
<comment type="subcellular location">
    <subcellularLocation>
        <location evidence="1">Cell membrane</location>
        <topology evidence="1">Multi-pass membrane protein</topology>
    </subcellularLocation>
</comment>
<dbReference type="RefSeq" id="WP_140831580.1">
    <property type="nucleotide sequence ID" value="NZ_VFYP01000005.1"/>
</dbReference>
<dbReference type="OrthoDB" id="259025at2"/>
<keyword evidence="2" id="KW-1003">Cell membrane</keyword>
<proteinExistence type="predicted"/>
<sequence>MDLDIYCGPPPLPDNLMRQWNFDPVLLSVLAAGFFILLMTSEKSRERNAAIAALVVALLAFVSPLCSLASALFSVRVLHHILLVAVMAPLIILALPRGRRGSTLLPAQLSFLAHTGLMWLWHAPAPYLFALSSPAAYWLMELSLIGSAIWLWSDILAPGRTVGAALALLLGTTLQMGMLGALLTFARNPLFIAHLGTTQPYGMLPLADQQLSGLLMWVLAAFPYLFVALRVLSRLFTPQDSERRAVRS</sequence>
<dbReference type="AlphaFoldDB" id="A0A504TTH9"/>
<evidence type="ECO:0000313" key="8">
    <source>
        <dbReference type="Proteomes" id="UP000316429"/>
    </source>
</evidence>
<feature type="transmembrane region" description="Helical" evidence="6">
    <location>
        <begin position="135"/>
        <end position="152"/>
    </location>
</feature>
<feature type="transmembrane region" description="Helical" evidence="6">
    <location>
        <begin position="20"/>
        <end position="38"/>
    </location>
</feature>
<feature type="transmembrane region" description="Helical" evidence="6">
    <location>
        <begin position="77"/>
        <end position="96"/>
    </location>
</feature>
<dbReference type="Pfam" id="PF09678">
    <property type="entry name" value="Caa3_CtaG"/>
    <property type="match status" value="1"/>
</dbReference>
<evidence type="ECO:0000256" key="1">
    <source>
        <dbReference type="ARBA" id="ARBA00004651"/>
    </source>
</evidence>